<dbReference type="InterPro" id="IPR020846">
    <property type="entry name" value="MFS_dom"/>
</dbReference>
<feature type="transmembrane region" description="Helical" evidence="6">
    <location>
        <begin position="21"/>
        <end position="40"/>
    </location>
</feature>
<sequence length="486" mass="50255">MTLIAAPSRTASGESGFGARHALILLVLMWASQLLGLVGLLSGNIQAEIAIHFHTARISWFTLVTALVGTFVTPFVVKAAAMYGKKRVMVVITVLGLVGDVIAALATNYSMLLIGRGIAGCYGPIAALACSMVRDVFPRRLVGPASGLLGGGVGLVALGGPFLSAWLVDGFGFRGALWFMAAASALSLAALVLLVPESPVREERTRIDWLGGLLLGGGLTAVIYGIGEGAGWGWASARTPLFIGGGLAAVAGFAFVESRVPHPMFPLPLLKRRSFWTMLLTTSLVGGAAYAVGTVMFLLALMPTIPGVSDGLGFSATKNALINAPSSVLVLLGAIAAGMAARRIDPWLLLAVGGLLVAGGYGAISVYHHTVPQLMLLGAGTAVGMGLVVATVPILVIQAVHPAEQALANGAQSMAQGATQTILSQLTFIILARDSQIIHGIRFYRDEGYSNGLLFTAGVAATGAALALILRNSRTVLRNSRTARRV</sequence>
<feature type="transmembrane region" description="Helical" evidence="6">
    <location>
        <begin position="239"/>
        <end position="256"/>
    </location>
</feature>
<feature type="transmembrane region" description="Helical" evidence="6">
    <location>
        <begin position="113"/>
        <end position="133"/>
    </location>
</feature>
<feature type="transmembrane region" description="Helical" evidence="6">
    <location>
        <begin position="207"/>
        <end position="227"/>
    </location>
</feature>
<name>A0A0S4QXS1_9ACTN</name>
<feature type="transmembrane region" description="Helical" evidence="6">
    <location>
        <begin position="60"/>
        <end position="81"/>
    </location>
</feature>
<feature type="transmembrane region" description="Helical" evidence="6">
    <location>
        <begin position="452"/>
        <end position="470"/>
    </location>
</feature>
<dbReference type="InterPro" id="IPR036259">
    <property type="entry name" value="MFS_trans_sf"/>
</dbReference>
<dbReference type="PROSITE" id="PS50850">
    <property type="entry name" value="MFS"/>
    <property type="match status" value="1"/>
</dbReference>
<evidence type="ECO:0000256" key="2">
    <source>
        <dbReference type="ARBA" id="ARBA00022448"/>
    </source>
</evidence>
<evidence type="ECO:0000313" key="9">
    <source>
        <dbReference type="Proteomes" id="UP000198802"/>
    </source>
</evidence>
<keyword evidence="9" id="KW-1185">Reference proteome</keyword>
<proteinExistence type="predicted"/>
<dbReference type="Proteomes" id="UP000198802">
    <property type="component" value="Unassembled WGS sequence"/>
</dbReference>
<keyword evidence="3 6" id="KW-0812">Transmembrane</keyword>
<organism evidence="8 9">
    <name type="scientific">Parafrankia irregularis</name>
    <dbReference type="NCBI Taxonomy" id="795642"/>
    <lineage>
        <taxon>Bacteria</taxon>
        <taxon>Bacillati</taxon>
        <taxon>Actinomycetota</taxon>
        <taxon>Actinomycetes</taxon>
        <taxon>Frankiales</taxon>
        <taxon>Frankiaceae</taxon>
        <taxon>Parafrankia</taxon>
    </lineage>
</organism>
<evidence type="ECO:0000256" key="4">
    <source>
        <dbReference type="ARBA" id="ARBA00022989"/>
    </source>
</evidence>
<dbReference type="PANTHER" id="PTHR42718">
    <property type="entry name" value="MAJOR FACILITATOR SUPERFAMILY MULTIDRUG TRANSPORTER MFSC"/>
    <property type="match status" value="1"/>
</dbReference>
<feature type="transmembrane region" description="Helical" evidence="6">
    <location>
        <begin position="145"/>
        <end position="164"/>
    </location>
</feature>
<evidence type="ECO:0000256" key="3">
    <source>
        <dbReference type="ARBA" id="ARBA00022692"/>
    </source>
</evidence>
<dbReference type="RefSeq" id="WP_091285307.1">
    <property type="nucleotide sequence ID" value="NZ_FAOZ01000040.1"/>
</dbReference>
<feature type="transmembrane region" description="Helical" evidence="6">
    <location>
        <begin position="276"/>
        <end position="300"/>
    </location>
</feature>
<evidence type="ECO:0000259" key="7">
    <source>
        <dbReference type="PROSITE" id="PS50850"/>
    </source>
</evidence>
<keyword evidence="2" id="KW-0813">Transport</keyword>
<evidence type="ECO:0000256" key="6">
    <source>
        <dbReference type="SAM" id="Phobius"/>
    </source>
</evidence>
<keyword evidence="4 6" id="KW-1133">Transmembrane helix</keyword>
<comment type="subcellular location">
    <subcellularLocation>
        <location evidence="1">Cell membrane</location>
        <topology evidence="1">Multi-pass membrane protein</topology>
    </subcellularLocation>
</comment>
<dbReference type="EMBL" id="FAOZ01000040">
    <property type="protein sequence ID" value="CUU60433.1"/>
    <property type="molecule type" value="Genomic_DNA"/>
</dbReference>
<reference evidence="9" key="1">
    <citation type="submission" date="2015-11" db="EMBL/GenBank/DDBJ databases">
        <authorList>
            <person name="Varghese N."/>
        </authorList>
    </citation>
    <scope>NUCLEOTIDE SEQUENCE [LARGE SCALE GENOMIC DNA]</scope>
    <source>
        <strain evidence="9">DSM 45899</strain>
    </source>
</reference>
<dbReference type="Gene3D" id="1.20.1250.20">
    <property type="entry name" value="MFS general substrate transporter like domains"/>
    <property type="match status" value="2"/>
</dbReference>
<dbReference type="PANTHER" id="PTHR42718:SF9">
    <property type="entry name" value="MAJOR FACILITATOR SUPERFAMILY MULTIDRUG TRANSPORTER MFSC"/>
    <property type="match status" value="1"/>
</dbReference>
<evidence type="ECO:0000313" key="8">
    <source>
        <dbReference type="EMBL" id="CUU60433.1"/>
    </source>
</evidence>
<feature type="transmembrane region" description="Helical" evidence="6">
    <location>
        <begin position="374"/>
        <end position="397"/>
    </location>
</feature>
<keyword evidence="5 6" id="KW-0472">Membrane</keyword>
<accession>A0A0S4QXS1</accession>
<feature type="transmembrane region" description="Helical" evidence="6">
    <location>
        <begin position="320"/>
        <end position="340"/>
    </location>
</feature>
<feature type="domain" description="Major facilitator superfamily (MFS) profile" evidence="7">
    <location>
        <begin position="1"/>
        <end position="475"/>
    </location>
</feature>
<dbReference type="AlphaFoldDB" id="A0A0S4QXS1"/>
<dbReference type="InterPro" id="IPR011701">
    <property type="entry name" value="MFS"/>
</dbReference>
<dbReference type="Pfam" id="PF07690">
    <property type="entry name" value="MFS_1"/>
    <property type="match status" value="1"/>
</dbReference>
<feature type="transmembrane region" description="Helical" evidence="6">
    <location>
        <begin position="347"/>
        <end position="368"/>
    </location>
</feature>
<dbReference type="SUPFAM" id="SSF103473">
    <property type="entry name" value="MFS general substrate transporter"/>
    <property type="match status" value="1"/>
</dbReference>
<evidence type="ECO:0000256" key="5">
    <source>
        <dbReference type="ARBA" id="ARBA00023136"/>
    </source>
</evidence>
<gene>
    <name evidence="8" type="ORF">Ga0074812_1409</name>
</gene>
<dbReference type="GO" id="GO:0022857">
    <property type="term" value="F:transmembrane transporter activity"/>
    <property type="evidence" value="ECO:0007669"/>
    <property type="project" value="InterPro"/>
</dbReference>
<feature type="transmembrane region" description="Helical" evidence="6">
    <location>
        <begin position="176"/>
        <end position="195"/>
    </location>
</feature>
<feature type="transmembrane region" description="Helical" evidence="6">
    <location>
        <begin position="88"/>
        <end position="107"/>
    </location>
</feature>
<dbReference type="GO" id="GO:0005886">
    <property type="term" value="C:plasma membrane"/>
    <property type="evidence" value="ECO:0007669"/>
    <property type="project" value="UniProtKB-SubCell"/>
</dbReference>
<evidence type="ECO:0000256" key="1">
    <source>
        <dbReference type="ARBA" id="ARBA00004651"/>
    </source>
</evidence>
<protein>
    <submittedName>
        <fullName evidence="8">Major Facilitator Superfamily protein</fullName>
    </submittedName>
</protein>